<dbReference type="Gene3D" id="2.60.40.10">
    <property type="entry name" value="Immunoglobulins"/>
    <property type="match status" value="1"/>
</dbReference>
<dbReference type="PANTHER" id="PTHR22990:SF15">
    <property type="entry name" value="F-BOX ONLY PROTEIN 10"/>
    <property type="match status" value="1"/>
</dbReference>
<dbReference type="InterPro" id="IPR011050">
    <property type="entry name" value="Pectin_lyase_fold/virulence"/>
</dbReference>
<evidence type="ECO:0000259" key="6">
    <source>
        <dbReference type="Pfam" id="PF05048"/>
    </source>
</evidence>
<sequence length="697" mass="74638">MDKKILLMLLIAFTLLTMNVCVAQELDNSTSDVLEIDSDSVQSLEAANDTDILQASGVSTHFDVESATEFDVIGDYFKVKLADENNNVLKNAKVTFKVNGKTYTHNTDSSGIASLQLRLNDGTYKIVSKYAGNSNYKASSLTTTVKMNNIRVVDGGLSSSEIQSIIDNAKPNNVILFKGSSYSGINLVITKSLTLQSNVNTVLKSSSGPVITIKGKTASLTTIKGFNIQSGGDGIAVQDADYVKIYNNDISGKGNGIVATGTKYLNVTKNDIVRNSKSGISLADSTYAYIFSNKISNNGVNGIEMAKSSNVYVHGNTISNNRENGVYLAKKINGINYAEGPSGVHITKNTIEKNGENGIYVSKAGNNINIKGNSIESNTESGISISSIGSNKIQSNVISSNGYVGIKFNDEYVKPKNQDITYNAIVGNGHREIEAKETYYNENGERLEVGDNWYGDAGLICPKIKTSKIKFTVTQTGPNQFQAAFFDSNGNLASLLPDRTLSYKTNNGKSITLTISGGIATFTVDANNGDIIKAIVDSSRRDNEYNADITSSSQSINGKAPTYDYPPIPDYQIYEDIEGGDGLGGYANGGNGKLSQGSDSDGNSTHSQKANPSNSANDPVNDVSQSYDVSDAVSQAGASQPSSGDSGNPGSQSVVKQILIDEDEFFKVTGISFILLLILLSVGFYYREDIKEMNSKR</sequence>
<feature type="region of interest" description="Disordered" evidence="4">
    <location>
        <begin position="548"/>
        <end position="652"/>
    </location>
</feature>
<dbReference type="Gene3D" id="2.160.20.10">
    <property type="entry name" value="Single-stranded right-handed beta-helix, Pectin lyase-like"/>
    <property type="match status" value="2"/>
</dbReference>
<dbReference type="OrthoDB" id="78479at2157"/>
<feature type="domain" description="Periplasmic copper-binding protein NosD beta helix" evidence="6">
    <location>
        <begin position="333"/>
        <end position="429"/>
    </location>
</feature>
<dbReference type="PANTHER" id="PTHR22990">
    <property type="entry name" value="F-BOX ONLY PROTEIN"/>
    <property type="match status" value="1"/>
</dbReference>
<keyword evidence="9" id="KW-1185">Reference proteome</keyword>
<evidence type="ECO:0000313" key="8">
    <source>
        <dbReference type="EMBL" id="PWB87215.1"/>
    </source>
</evidence>
<dbReference type="NCBIfam" id="TIGR03804">
    <property type="entry name" value="para_beta_helix"/>
    <property type="match status" value="1"/>
</dbReference>
<keyword evidence="2" id="KW-0677">Repeat</keyword>
<evidence type="ECO:0000256" key="2">
    <source>
        <dbReference type="ARBA" id="ARBA00022737"/>
    </source>
</evidence>
<proteinExistence type="predicted"/>
<keyword evidence="5" id="KW-0472">Membrane</keyword>
<evidence type="ECO:0000256" key="3">
    <source>
        <dbReference type="ARBA" id="ARBA00022786"/>
    </source>
</evidence>
<keyword evidence="5" id="KW-1133">Transmembrane helix</keyword>
<protein>
    <recommendedName>
        <fullName evidence="10">Right handed beta helix domain-containing protein</fullName>
    </recommendedName>
</protein>
<evidence type="ECO:0000256" key="4">
    <source>
        <dbReference type="SAM" id="MobiDB-lite"/>
    </source>
</evidence>
<dbReference type="RefSeq" id="WP_116592119.1">
    <property type="nucleotide sequence ID" value="NZ_MZGS01000022.1"/>
</dbReference>
<dbReference type="InterPro" id="IPR006626">
    <property type="entry name" value="PbH1"/>
</dbReference>
<dbReference type="EMBL" id="MZGS01000022">
    <property type="protein sequence ID" value="PWB87215.1"/>
    <property type="molecule type" value="Genomic_DNA"/>
</dbReference>
<feature type="compositionally biased region" description="Gly residues" evidence="4">
    <location>
        <begin position="580"/>
        <end position="592"/>
    </location>
</feature>
<dbReference type="AlphaFoldDB" id="A0A315XLT5"/>
<dbReference type="Proteomes" id="UP000251717">
    <property type="component" value="Unassembled WGS sequence"/>
</dbReference>
<dbReference type="Pfam" id="PF05048">
    <property type="entry name" value="NosD"/>
    <property type="match status" value="1"/>
</dbReference>
<dbReference type="InterPro" id="IPR013783">
    <property type="entry name" value="Ig-like_fold"/>
</dbReference>
<keyword evidence="3" id="KW-0833">Ubl conjugation pathway</keyword>
<dbReference type="Pfam" id="PF13229">
    <property type="entry name" value="Beta_helix"/>
    <property type="match status" value="1"/>
</dbReference>
<dbReference type="InterPro" id="IPR022441">
    <property type="entry name" value="Para_beta_helix_rpt-2"/>
</dbReference>
<accession>A0A315XLT5</accession>
<comment type="caution">
    <text evidence="8">The sequence shown here is derived from an EMBL/GenBank/DDBJ whole genome shotgun (WGS) entry which is preliminary data.</text>
</comment>
<feature type="compositionally biased region" description="Polar residues" evidence="4">
    <location>
        <begin position="593"/>
        <end position="652"/>
    </location>
</feature>
<dbReference type="InterPro" id="IPR007742">
    <property type="entry name" value="NosD_dom"/>
</dbReference>
<dbReference type="SMART" id="SM00710">
    <property type="entry name" value="PbH1"/>
    <property type="match status" value="8"/>
</dbReference>
<name>A0A315XLT5_9EURY</name>
<dbReference type="InterPro" id="IPR012334">
    <property type="entry name" value="Pectin_lyas_fold"/>
</dbReference>
<organism evidence="8 9">
    <name type="scientific">Methanobrevibacter thaueri</name>
    <dbReference type="NCBI Taxonomy" id="190975"/>
    <lineage>
        <taxon>Archaea</taxon>
        <taxon>Methanobacteriati</taxon>
        <taxon>Methanobacteriota</taxon>
        <taxon>Methanomada group</taxon>
        <taxon>Methanobacteria</taxon>
        <taxon>Methanobacteriales</taxon>
        <taxon>Methanobacteriaceae</taxon>
        <taxon>Methanobrevibacter</taxon>
    </lineage>
</organism>
<evidence type="ECO:0000259" key="7">
    <source>
        <dbReference type="Pfam" id="PF13229"/>
    </source>
</evidence>
<reference evidence="8 9" key="1">
    <citation type="submission" date="2017-03" db="EMBL/GenBank/DDBJ databases">
        <title>Genome sequence of Methanobrevibacter thaueri.</title>
        <authorList>
            <person name="Poehlein A."/>
            <person name="Seedorf H."/>
            <person name="Daniel R."/>
        </authorList>
    </citation>
    <scope>NUCLEOTIDE SEQUENCE [LARGE SCALE GENOMIC DNA]</scope>
    <source>
        <strain evidence="8 9">DSM 11995</strain>
    </source>
</reference>
<dbReference type="SUPFAM" id="SSF51126">
    <property type="entry name" value="Pectin lyase-like"/>
    <property type="match status" value="1"/>
</dbReference>
<evidence type="ECO:0000256" key="5">
    <source>
        <dbReference type="SAM" id="Phobius"/>
    </source>
</evidence>
<feature type="transmembrane region" description="Helical" evidence="5">
    <location>
        <begin position="665"/>
        <end position="686"/>
    </location>
</feature>
<dbReference type="InterPro" id="IPR039448">
    <property type="entry name" value="Beta_helix"/>
</dbReference>
<evidence type="ECO:0008006" key="10">
    <source>
        <dbReference type="Google" id="ProtNLM"/>
    </source>
</evidence>
<gene>
    <name evidence="8" type="ORF">MBBTH_11680</name>
</gene>
<evidence type="ECO:0000313" key="9">
    <source>
        <dbReference type="Proteomes" id="UP000251717"/>
    </source>
</evidence>
<feature type="compositionally biased region" description="Polar residues" evidence="4">
    <location>
        <begin position="548"/>
        <end position="557"/>
    </location>
</feature>
<evidence type="ECO:0000256" key="1">
    <source>
        <dbReference type="ARBA" id="ARBA00004906"/>
    </source>
</evidence>
<feature type="domain" description="Right handed beta helix" evidence="7">
    <location>
        <begin position="215"/>
        <end position="329"/>
    </location>
</feature>
<comment type="pathway">
    <text evidence="1">Protein modification; protein ubiquitination.</text>
</comment>
<dbReference type="InterPro" id="IPR051550">
    <property type="entry name" value="SCF-Subunits/Alg-Epimerases"/>
</dbReference>
<keyword evidence="5" id="KW-0812">Transmembrane</keyword>